<dbReference type="OrthoDB" id="9986861at2759"/>
<protein>
    <submittedName>
        <fullName evidence="1">Uncharacterized protein</fullName>
    </submittedName>
</protein>
<organism evidence="1 2">
    <name type="scientific">Fusarium beomiforme</name>
    <dbReference type="NCBI Taxonomy" id="44412"/>
    <lineage>
        <taxon>Eukaryota</taxon>
        <taxon>Fungi</taxon>
        <taxon>Dikarya</taxon>
        <taxon>Ascomycota</taxon>
        <taxon>Pezizomycotina</taxon>
        <taxon>Sordariomycetes</taxon>
        <taxon>Hypocreomycetidae</taxon>
        <taxon>Hypocreales</taxon>
        <taxon>Nectriaceae</taxon>
        <taxon>Fusarium</taxon>
        <taxon>Fusarium burgessii species complex</taxon>
    </lineage>
</organism>
<keyword evidence="2" id="KW-1185">Reference proteome</keyword>
<reference evidence="1" key="2">
    <citation type="submission" date="2020-02" db="EMBL/GenBank/DDBJ databases">
        <title>Identification and distribution of gene clusters putatively required for synthesis of sphingolipid metabolism inhibitors in phylogenetically diverse species of the filamentous fungus Fusarium.</title>
        <authorList>
            <person name="Kim H.-S."/>
            <person name="Busman M."/>
            <person name="Brown D.W."/>
            <person name="Divon H."/>
            <person name="Uhlig S."/>
            <person name="Proctor R.H."/>
        </authorList>
    </citation>
    <scope>NUCLEOTIDE SEQUENCE</scope>
    <source>
        <strain evidence="1">NRRL 25174</strain>
    </source>
</reference>
<gene>
    <name evidence="1" type="ORF">FBEOM_4724</name>
</gene>
<dbReference type="EMBL" id="PVQB02000197">
    <property type="protein sequence ID" value="KAF4341375.1"/>
    <property type="molecule type" value="Genomic_DNA"/>
</dbReference>
<dbReference type="AlphaFoldDB" id="A0A9P5AMB4"/>
<comment type="caution">
    <text evidence="1">The sequence shown here is derived from an EMBL/GenBank/DDBJ whole genome shotgun (WGS) entry which is preliminary data.</text>
</comment>
<proteinExistence type="predicted"/>
<dbReference type="Proteomes" id="UP000730481">
    <property type="component" value="Unassembled WGS sequence"/>
</dbReference>
<name>A0A9P5AMB4_9HYPO</name>
<reference evidence="1" key="1">
    <citation type="journal article" date="2017" name="Mycologia">
        <title>Fusarium algeriense, sp. nov., a novel toxigenic crown rot pathogen of durum wheat from Algeria is nested in the Fusarium burgessii species complex.</title>
        <authorList>
            <person name="Laraba I."/>
            <person name="Keddad A."/>
            <person name="Boureghda H."/>
            <person name="Abdallah N."/>
            <person name="Vaughan M.M."/>
            <person name="Proctor R.H."/>
            <person name="Busman M."/>
            <person name="O'Donnell K."/>
        </authorList>
    </citation>
    <scope>NUCLEOTIDE SEQUENCE</scope>
    <source>
        <strain evidence="1">NRRL 25174</strain>
    </source>
</reference>
<evidence type="ECO:0000313" key="1">
    <source>
        <dbReference type="EMBL" id="KAF4341375.1"/>
    </source>
</evidence>
<evidence type="ECO:0000313" key="2">
    <source>
        <dbReference type="Proteomes" id="UP000730481"/>
    </source>
</evidence>
<sequence length="140" mass="15486">MATPTPIPIVTISLSRHLHGRDINEGLKEQWLESKVHPSTSSRFSNVGFNLDGNGANLDELKACLKERDWAGIIIGWCSRGNIEFTELFESAVAVCVDYVVETKKGDVSLKEPKLIFCRGPDDLVNATLRNFPSPSEKSL</sequence>
<accession>A0A9P5AMB4</accession>